<keyword evidence="2" id="KW-1185">Reference proteome</keyword>
<organism evidence="1 2">
    <name type="scientific">Hirsutella minnesotensis 3608</name>
    <dbReference type="NCBI Taxonomy" id="1043627"/>
    <lineage>
        <taxon>Eukaryota</taxon>
        <taxon>Fungi</taxon>
        <taxon>Dikarya</taxon>
        <taxon>Ascomycota</taxon>
        <taxon>Pezizomycotina</taxon>
        <taxon>Sordariomycetes</taxon>
        <taxon>Hypocreomycetidae</taxon>
        <taxon>Hypocreales</taxon>
        <taxon>Ophiocordycipitaceae</taxon>
        <taxon>Hirsutella</taxon>
    </lineage>
</organism>
<reference evidence="1 2" key="1">
    <citation type="journal article" date="2014" name="Genome Biol. Evol.">
        <title>Comparative genomics and transcriptomics analyses reveal divergent lifestyle features of nematode endoparasitic fungus Hirsutella minnesotensis.</title>
        <authorList>
            <person name="Lai Y."/>
            <person name="Liu K."/>
            <person name="Zhang X."/>
            <person name="Zhang X."/>
            <person name="Li K."/>
            <person name="Wang N."/>
            <person name="Shu C."/>
            <person name="Wu Y."/>
            <person name="Wang C."/>
            <person name="Bushley K.E."/>
            <person name="Xiang M."/>
            <person name="Liu X."/>
        </authorList>
    </citation>
    <scope>NUCLEOTIDE SEQUENCE [LARGE SCALE GENOMIC DNA]</scope>
    <source>
        <strain evidence="1 2">3608</strain>
    </source>
</reference>
<name>A0A0F7ZQJ3_9HYPO</name>
<accession>A0A0F7ZQJ3</accession>
<gene>
    <name evidence="1" type="ORF">HIM_12648</name>
</gene>
<sequence>MCACSLASQEPYYSDTEHVQGMDLYWLCIASIDVWHVLRTWFSLRNGQTVCPLVARQGNSPLDDGYAVAEVKGLPGAHIRASGSSQPACSWDQDANWGSRSRVQAPVVTTGSALESFDP</sequence>
<dbReference type="EMBL" id="KQ031132">
    <property type="protein sequence ID" value="KJZ67963.1"/>
    <property type="molecule type" value="Genomic_DNA"/>
</dbReference>
<evidence type="ECO:0000313" key="1">
    <source>
        <dbReference type="EMBL" id="KJZ67963.1"/>
    </source>
</evidence>
<dbReference type="Proteomes" id="UP000054481">
    <property type="component" value="Unassembled WGS sequence"/>
</dbReference>
<dbReference type="AlphaFoldDB" id="A0A0F7ZQJ3"/>
<proteinExistence type="predicted"/>
<protein>
    <submittedName>
        <fullName evidence="1">Uncharacterized protein</fullName>
    </submittedName>
</protein>
<evidence type="ECO:0000313" key="2">
    <source>
        <dbReference type="Proteomes" id="UP000054481"/>
    </source>
</evidence>